<dbReference type="RefSeq" id="WP_090829413.1">
    <property type="nucleotide sequence ID" value="NZ_FOBH01000014.1"/>
</dbReference>
<dbReference type="PANTHER" id="PTHR37957:SF1">
    <property type="entry name" value="PHYTASE-LIKE DOMAIN-CONTAINING PROTEIN"/>
    <property type="match status" value="1"/>
</dbReference>
<dbReference type="Pfam" id="PF13449">
    <property type="entry name" value="Phytase-like"/>
    <property type="match status" value="1"/>
</dbReference>
<organism evidence="4 5">
    <name type="scientific">Nitrosovibrio tenuis</name>
    <dbReference type="NCBI Taxonomy" id="1233"/>
    <lineage>
        <taxon>Bacteria</taxon>
        <taxon>Pseudomonadati</taxon>
        <taxon>Pseudomonadota</taxon>
        <taxon>Betaproteobacteria</taxon>
        <taxon>Nitrosomonadales</taxon>
        <taxon>Nitrosomonadaceae</taxon>
        <taxon>Nitrosovibrio</taxon>
    </lineage>
</organism>
<proteinExistence type="predicted"/>
<dbReference type="PANTHER" id="PTHR37957">
    <property type="entry name" value="BLR7070 PROTEIN"/>
    <property type="match status" value="1"/>
</dbReference>
<feature type="region of interest" description="Disordered" evidence="1">
    <location>
        <begin position="426"/>
        <end position="451"/>
    </location>
</feature>
<dbReference type="STRING" id="1233.SAMN05216387_11419"/>
<feature type="signal peptide" evidence="2">
    <location>
        <begin position="1"/>
        <end position="22"/>
    </location>
</feature>
<feature type="compositionally biased region" description="Basic and acidic residues" evidence="1">
    <location>
        <begin position="441"/>
        <end position="451"/>
    </location>
</feature>
<feature type="domain" description="Phytase-like" evidence="3">
    <location>
        <begin position="64"/>
        <end position="399"/>
    </location>
</feature>
<keyword evidence="5" id="KW-1185">Reference proteome</keyword>
<evidence type="ECO:0000313" key="5">
    <source>
        <dbReference type="Proteomes" id="UP000198620"/>
    </source>
</evidence>
<evidence type="ECO:0000259" key="3">
    <source>
        <dbReference type="Pfam" id="PF13449"/>
    </source>
</evidence>
<evidence type="ECO:0000256" key="1">
    <source>
        <dbReference type="SAM" id="MobiDB-lite"/>
    </source>
</evidence>
<dbReference type="InterPro" id="IPR027372">
    <property type="entry name" value="Phytase-like_dom"/>
</dbReference>
<evidence type="ECO:0000313" key="4">
    <source>
        <dbReference type="EMBL" id="SEL53102.1"/>
    </source>
</evidence>
<keyword evidence="2" id="KW-0732">Signal</keyword>
<evidence type="ECO:0000256" key="2">
    <source>
        <dbReference type="SAM" id="SignalP"/>
    </source>
</evidence>
<gene>
    <name evidence="4" type="ORF">SAMN05216387_11419</name>
</gene>
<name>A0A1H7QYW6_9PROT</name>
<dbReference type="OrthoDB" id="384721at2"/>
<dbReference type="AlphaFoldDB" id="A0A1H7QYW6"/>
<protein>
    <submittedName>
        <fullName evidence="4">Uncharacterized conserved protein</fullName>
    </submittedName>
</protein>
<dbReference type="EMBL" id="FOBH01000014">
    <property type="protein sequence ID" value="SEL53102.1"/>
    <property type="molecule type" value="Genomic_DNA"/>
</dbReference>
<accession>A0A1H7QYW6</accession>
<sequence>MKTAFNPLIITLAVALATPAFAAGNTLIGWAMLPAATFSDGPTSGQFTAANPYGTNLPPYVDLQPVQGFSAVLPGPEKDNFLVITDNGFGAQTNSADALLRMYALKADFKTSIGGTGLVSAANFTLGTKLRKFSNPSRITLNDVNHKLGITIQADLDNYYNDPGKPSVDPSIKFGRLLTGADLDIESVRRDKNCNLWFGDEFGPYLIKTDTSGTVLRSEISLPGVYAPQHKDVIAGAAVANLGSSGGFEGMAINRRGDKLYTLLEKTVTGDAAKVLRIDEFDIDDEAYTGVSYVYPLDSDGNAIGDMTAIDDHRFLVIEHNGSTATSGTPVKKIFIADINNVASGGTLKKTELVDLMNIADPNDLNGDGKTTFTFPYVTIEDVLILDAETLLVINDNNFPYGGGRELASDNTELLKIRVASPISGLGHHRHAQGEASANRCEAREEHHDRR</sequence>
<feature type="chain" id="PRO_5011491393" evidence="2">
    <location>
        <begin position="23"/>
        <end position="451"/>
    </location>
</feature>
<dbReference type="Proteomes" id="UP000198620">
    <property type="component" value="Unassembled WGS sequence"/>
</dbReference>
<reference evidence="4 5" key="1">
    <citation type="submission" date="2016-10" db="EMBL/GenBank/DDBJ databases">
        <authorList>
            <person name="de Groot N.N."/>
        </authorList>
    </citation>
    <scope>NUCLEOTIDE SEQUENCE [LARGE SCALE GENOMIC DNA]</scope>
    <source>
        <strain evidence="4 5">Nv1</strain>
    </source>
</reference>